<dbReference type="PANTHER" id="PTHR48112">
    <property type="entry name" value="HIGH MOBILITY GROUP PROTEIN DSP1"/>
    <property type="match status" value="1"/>
</dbReference>
<feature type="DNA-binding region" description="HMG box" evidence="2">
    <location>
        <begin position="126"/>
        <end position="194"/>
    </location>
</feature>
<dbReference type="Gene3D" id="1.10.30.10">
    <property type="entry name" value="High mobility group box domain"/>
    <property type="match status" value="3"/>
</dbReference>
<comment type="caution">
    <text evidence="5">The sequence shown here is derived from an EMBL/GenBank/DDBJ whole genome shotgun (WGS) entry which is preliminary data.</text>
</comment>
<feature type="domain" description="HMG box" evidence="4">
    <location>
        <begin position="126"/>
        <end position="194"/>
    </location>
</feature>
<feature type="region of interest" description="Disordered" evidence="3">
    <location>
        <begin position="189"/>
        <end position="296"/>
    </location>
</feature>
<dbReference type="InterPro" id="IPR036910">
    <property type="entry name" value="HMG_box_dom_sf"/>
</dbReference>
<dbReference type="GO" id="GO:0005634">
    <property type="term" value="C:nucleus"/>
    <property type="evidence" value="ECO:0007669"/>
    <property type="project" value="UniProtKB-UniRule"/>
</dbReference>
<evidence type="ECO:0000313" key="6">
    <source>
        <dbReference type="Proteomes" id="UP001295684"/>
    </source>
</evidence>
<feature type="compositionally biased region" description="Polar residues" evidence="3">
    <location>
        <begin position="200"/>
        <end position="215"/>
    </location>
</feature>
<keyword evidence="1 2" id="KW-0238">DNA-binding</keyword>
<dbReference type="CDD" id="cd00084">
    <property type="entry name" value="HMG-box_SF"/>
    <property type="match status" value="1"/>
</dbReference>
<dbReference type="SUPFAM" id="SSF47095">
    <property type="entry name" value="HMG-box"/>
    <property type="match status" value="3"/>
</dbReference>
<name>A0AAD1XBB4_EUPCR</name>
<feature type="compositionally biased region" description="Polar residues" evidence="3">
    <location>
        <begin position="281"/>
        <end position="296"/>
    </location>
</feature>
<feature type="compositionally biased region" description="Acidic residues" evidence="3">
    <location>
        <begin position="216"/>
        <end position="233"/>
    </location>
</feature>
<dbReference type="AlphaFoldDB" id="A0AAD1XBB4"/>
<proteinExistence type="predicted"/>
<evidence type="ECO:0000256" key="2">
    <source>
        <dbReference type="PROSITE-ProRule" id="PRU00267"/>
    </source>
</evidence>
<feature type="DNA-binding region" description="HMG box" evidence="2">
    <location>
        <begin position="273"/>
        <end position="341"/>
    </location>
</feature>
<feature type="compositionally biased region" description="Basic and acidic residues" evidence="3">
    <location>
        <begin position="327"/>
        <end position="341"/>
    </location>
</feature>
<dbReference type="PANTHER" id="PTHR48112:SF22">
    <property type="entry name" value="MITOCHONDRIAL TRANSCRIPTION FACTOR A, ISOFORM B"/>
    <property type="match status" value="1"/>
</dbReference>
<dbReference type="GO" id="GO:0003677">
    <property type="term" value="F:DNA binding"/>
    <property type="evidence" value="ECO:0007669"/>
    <property type="project" value="UniProtKB-UniRule"/>
</dbReference>
<evidence type="ECO:0000259" key="4">
    <source>
        <dbReference type="PROSITE" id="PS50118"/>
    </source>
</evidence>
<dbReference type="InterPro" id="IPR009071">
    <property type="entry name" value="HMG_box_dom"/>
</dbReference>
<feature type="domain" description="HMG box" evidence="4">
    <location>
        <begin position="273"/>
        <end position="341"/>
    </location>
</feature>
<evidence type="ECO:0000313" key="5">
    <source>
        <dbReference type="EMBL" id="CAI2370029.1"/>
    </source>
</evidence>
<dbReference type="Proteomes" id="UP001295684">
    <property type="component" value="Unassembled WGS sequence"/>
</dbReference>
<sequence>MEEQYEDSFKKRTLKAAHKVEDELDNNQTQTVQPLKRAWPAFFIFQQEQRAKTQEKNPNLSQKELVSKLGEMWRGLSENEKQPYNDQEKQDKARYLREKELYMQAMKGSIWDKSKQVRARKQRKRPKCACSPFFYFHKQRRVEIEEENPTLDHKEIIDKLGAEWRALSDEQKKPFVELSKQDELRYEREKKEFDAKETFSETIPSSMQSKINLGNDQEDNQDLSECAGEEDKEDESRPKEASQTVEKQSELPLAQDSTRCDKDRVQRRSKSGPKRPMSPFFQFSKNRMEQLKQQNPDLSIKEVTMLLAQEWRALTPEAKSQFEELAANDKERYEREKKELNQSETSEGEAQKSLLQKKAKPMQ</sequence>
<feature type="region of interest" description="Disordered" evidence="3">
    <location>
        <begin position="316"/>
        <end position="363"/>
    </location>
</feature>
<evidence type="ECO:0000256" key="1">
    <source>
        <dbReference type="ARBA" id="ARBA00023125"/>
    </source>
</evidence>
<gene>
    <name evidence="5" type="ORF">ECRASSUSDP1_LOCUS11337</name>
</gene>
<protein>
    <recommendedName>
        <fullName evidence="4">HMG box domain-containing protein</fullName>
    </recommendedName>
</protein>
<accession>A0AAD1XBB4</accession>
<dbReference type="InterPro" id="IPR050342">
    <property type="entry name" value="HMGB"/>
</dbReference>
<feature type="DNA-binding region" description="HMG box" evidence="2">
    <location>
        <begin position="35"/>
        <end position="103"/>
    </location>
</feature>
<evidence type="ECO:0000256" key="3">
    <source>
        <dbReference type="SAM" id="MobiDB-lite"/>
    </source>
</evidence>
<dbReference type="EMBL" id="CAMPGE010011189">
    <property type="protein sequence ID" value="CAI2370029.1"/>
    <property type="molecule type" value="Genomic_DNA"/>
</dbReference>
<keyword evidence="2" id="KW-0539">Nucleus</keyword>
<feature type="domain" description="HMG box" evidence="4">
    <location>
        <begin position="35"/>
        <end position="103"/>
    </location>
</feature>
<organism evidence="5 6">
    <name type="scientific">Euplotes crassus</name>
    <dbReference type="NCBI Taxonomy" id="5936"/>
    <lineage>
        <taxon>Eukaryota</taxon>
        <taxon>Sar</taxon>
        <taxon>Alveolata</taxon>
        <taxon>Ciliophora</taxon>
        <taxon>Intramacronucleata</taxon>
        <taxon>Spirotrichea</taxon>
        <taxon>Hypotrichia</taxon>
        <taxon>Euplotida</taxon>
        <taxon>Euplotidae</taxon>
        <taxon>Moneuplotes</taxon>
    </lineage>
</organism>
<dbReference type="SMART" id="SM00398">
    <property type="entry name" value="HMG"/>
    <property type="match status" value="3"/>
</dbReference>
<reference evidence="5" key="1">
    <citation type="submission" date="2023-07" db="EMBL/GenBank/DDBJ databases">
        <authorList>
            <consortium name="AG Swart"/>
            <person name="Singh M."/>
            <person name="Singh A."/>
            <person name="Seah K."/>
            <person name="Emmerich C."/>
        </authorList>
    </citation>
    <scope>NUCLEOTIDE SEQUENCE</scope>
    <source>
        <strain evidence="5">DP1</strain>
    </source>
</reference>
<feature type="compositionally biased region" description="Basic and acidic residues" evidence="3">
    <location>
        <begin position="189"/>
        <end position="199"/>
    </location>
</feature>
<keyword evidence="6" id="KW-1185">Reference proteome</keyword>
<dbReference type="Pfam" id="PF00505">
    <property type="entry name" value="HMG_box"/>
    <property type="match status" value="3"/>
</dbReference>
<dbReference type="PROSITE" id="PS50118">
    <property type="entry name" value="HMG_BOX_2"/>
    <property type="match status" value="3"/>
</dbReference>